<feature type="transmembrane region" description="Helical" evidence="6">
    <location>
        <begin position="184"/>
        <end position="201"/>
    </location>
</feature>
<comment type="subcellular location">
    <subcellularLocation>
        <location evidence="1">Membrane</location>
        <topology evidence="1">Multi-pass membrane protein</topology>
    </subcellularLocation>
</comment>
<dbReference type="InterPro" id="IPR036938">
    <property type="entry name" value="PAP2/HPO_sf"/>
</dbReference>
<comment type="similarity">
    <text evidence="2">Belongs to the PA-phosphatase related phosphoesterase family.</text>
</comment>
<feature type="transmembrane region" description="Helical" evidence="6">
    <location>
        <begin position="244"/>
        <end position="265"/>
    </location>
</feature>
<reference evidence="8 9" key="1">
    <citation type="submission" date="2024-11" db="EMBL/GenBank/DDBJ databases">
        <title>Chromosome-level genome assembly of the freshwater bivalve Anodonta woodiana.</title>
        <authorList>
            <person name="Chen X."/>
        </authorList>
    </citation>
    <scope>NUCLEOTIDE SEQUENCE [LARGE SCALE GENOMIC DNA]</scope>
    <source>
        <strain evidence="8">MN2024</strain>
        <tissue evidence="8">Gills</tissue>
    </source>
</reference>
<dbReference type="Pfam" id="PF01569">
    <property type="entry name" value="PAP2"/>
    <property type="match status" value="1"/>
</dbReference>
<dbReference type="PANTHER" id="PTHR10165">
    <property type="entry name" value="LIPID PHOSPHATE PHOSPHATASE"/>
    <property type="match status" value="1"/>
</dbReference>
<sequence length="300" mass="33756">MSPCRMKDRAAGIVLDVGIFLTVSILAGLLSFNKLGTKTTVRGFFCDDQSLMYPYRPDTVSIGLAAILSALIPVILMAVIEGVHHYQSKRKGQRWNHSKYATTCYKTIGVFLFGMGVTMVLGEIGKLVVGRLRPHFFDVCKPDYSKLECVRNNISVYVDVGDQYCTGTDVALMIDARKSFPSNHASAVFFGFTYFIIYLQVRFIWTRVHLFRPLLQALFMGVALYIGLSRVMDYKHHWSDVLGGAVLGIIVAVLIVRFVSIVPCYRNGSDRQNNIKCTDVNIRPTDEDRLPSQEMKVQVF</sequence>
<evidence type="ECO:0000313" key="8">
    <source>
        <dbReference type="EMBL" id="KAL3855655.1"/>
    </source>
</evidence>
<keyword evidence="5 6" id="KW-0472">Membrane</keyword>
<feature type="transmembrane region" description="Helical" evidence="6">
    <location>
        <begin position="213"/>
        <end position="232"/>
    </location>
</feature>
<dbReference type="PANTHER" id="PTHR10165:SF103">
    <property type="entry name" value="PHOSPHOLIPID PHOSPHATASE HOMOLOG 1.2 HOMOLOG"/>
    <property type="match status" value="1"/>
</dbReference>
<evidence type="ECO:0000256" key="2">
    <source>
        <dbReference type="ARBA" id="ARBA00008816"/>
    </source>
</evidence>
<feature type="transmembrane region" description="Helical" evidence="6">
    <location>
        <begin position="60"/>
        <end position="83"/>
    </location>
</feature>
<dbReference type="GO" id="GO:0016020">
    <property type="term" value="C:membrane"/>
    <property type="evidence" value="ECO:0007669"/>
    <property type="project" value="UniProtKB-SubCell"/>
</dbReference>
<evidence type="ECO:0000313" key="9">
    <source>
        <dbReference type="Proteomes" id="UP001634394"/>
    </source>
</evidence>
<organism evidence="8 9">
    <name type="scientific">Sinanodonta woodiana</name>
    <name type="common">Chinese pond mussel</name>
    <name type="synonym">Anodonta woodiana</name>
    <dbReference type="NCBI Taxonomy" id="1069815"/>
    <lineage>
        <taxon>Eukaryota</taxon>
        <taxon>Metazoa</taxon>
        <taxon>Spiralia</taxon>
        <taxon>Lophotrochozoa</taxon>
        <taxon>Mollusca</taxon>
        <taxon>Bivalvia</taxon>
        <taxon>Autobranchia</taxon>
        <taxon>Heteroconchia</taxon>
        <taxon>Palaeoheterodonta</taxon>
        <taxon>Unionida</taxon>
        <taxon>Unionoidea</taxon>
        <taxon>Unionidae</taxon>
        <taxon>Unioninae</taxon>
        <taxon>Sinanodonta</taxon>
    </lineage>
</organism>
<evidence type="ECO:0000256" key="5">
    <source>
        <dbReference type="ARBA" id="ARBA00023136"/>
    </source>
</evidence>
<accession>A0ABD3V529</accession>
<dbReference type="SMART" id="SM00014">
    <property type="entry name" value="acidPPc"/>
    <property type="match status" value="1"/>
</dbReference>
<dbReference type="Proteomes" id="UP001634394">
    <property type="component" value="Unassembled WGS sequence"/>
</dbReference>
<feature type="transmembrane region" description="Helical" evidence="6">
    <location>
        <begin position="104"/>
        <end position="122"/>
    </location>
</feature>
<dbReference type="InterPro" id="IPR000326">
    <property type="entry name" value="PAP2/HPO"/>
</dbReference>
<evidence type="ECO:0000259" key="7">
    <source>
        <dbReference type="SMART" id="SM00014"/>
    </source>
</evidence>
<dbReference type="SUPFAM" id="SSF48317">
    <property type="entry name" value="Acid phosphatase/Vanadium-dependent haloperoxidase"/>
    <property type="match status" value="1"/>
</dbReference>
<dbReference type="CDD" id="cd03384">
    <property type="entry name" value="PAP2_wunen"/>
    <property type="match status" value="1"/>
</dbReference>
<dbReference type="InterPro" id="IPR043216">
    <property type="entry name" value="PAP-like"/>
</dbReference>
<evidence type="ECO:0000256" key="4">
    <source>
        <dbReference type="ARBA" id="ARBA00022989"/>
    </source>
</evidence>
<evidence type="ECO:0000256" key="3">
    <source>
        <dbReference type="ARBA" id="ARBA00022692"/>
    </source>
</evidence>
<comment type="caution">
    <text evidence="8">The sequence shown here is derived from an EMBL/GenBank/DDBJ whole genome shotgun (WGS) entry which is preliminary data.</text>
</comment>
<protein>
    <recommendedName>
        <fullName evidence="7">Phosphatidic acid phosphatase type 2/haloperoxidase domain-containing protein</fullName>
    </recommendedName>
</protein>
<keyword evidence="3 6" id="KW-0812">Transmembrane</keyword>
<gene>
    <name evidence="8" type="ORF">ACJMK2_014862</name>
</gene>
<name>A0ABD3V529_SINWO</name>
<evidence type="ECO:0000256" key="6">
    <source>
        <dbReference type="SAM" id="Phobius"/>
    </source>
</evidence>
<evidence type="ECO:0000256" key="1">
    <source>
        <dbReference type="ARBA" id="ARBA00004141"/>
    </source>
</evidence>
<keyword evidence="4 6" id="KW-1133">Transmembrane helix</keyword>
<keyword evidence="9" id="KW-1185">Reference proteome</keyword>
<dbReference type="Gene3D" id="1.20.144.10">
    <property type="entry name" value="Phosphatidic acid phosphatase type 2/haloperoxidase"/>
    <property type="match status" value="1"/>
</dbReference>
<dbReference type="AlphaFoldDB" id="A0ABD3V529"/>
<feature type="transmembrane region" description="Helical" evidence="6">
    <location>
        <begin position="12"/>
        <end position="32"/>
    </location>
</feature>
<proteinExistence type="inferred from homology"/>
<feature type="domain" description="Phosphatidic acid phosphatase type 2/haloperoxidase" evidence="7">
    <location>
        <begin position="108"/>
        <end position="256"/>
    </location>
</feature>
<dbReference type="EMBL" id="JBJQND010000014">
    <property type="protein sequence ID" value="KAL3855655.1"/>
    <property type="molecule type" value="Genomic_DNA"/>
</dbReference>